<name>A0A1J1HLU6_9DIPT</name>
<dbReference type="AlphaFoldDB" id="A0A1J1HLU6"/>
<protein>
    <submittedName>
        <fullName evidence="1">CLUMA_CG001005, isoform A</fullName>
    </submittedName>
</protein>
<sequence length="28" mass="3111">MSTKSISHLVTTKRIRSLSFVPRPAIAL</sequence>
<reference evidence="1 2" key="1">
    <citation type="submission" date="2015-04" db="EMBL/GenBank/DDBJ databases">
        <authorList>
            <person name="Syromyatnikov M.Y."/>
            <person name="Popov V.N."/>
        </authorList>
    </citation>
    <scope>NUCLEOTIDE SEQUENCE [LARGE SCALE GENOMIC DNA]</scope>
</reference>
<proteinExistence type="predicted"/>
<organism evidence="1 2">
    <name type="scientific">Clunio marinus</name>
    <dbReference type="NCBI Taxonomy" id="568069"/>
    <lineage>
        <taxon>Eukaryota</taxon>
        <taxon>Metazoa</taxon>
        <taxon>Ecdysozoa</taxon>
        <taxon>Arthropoda</taxon>
        <taxon>Hexapoda</taxon>
        <taxon>Insecta</taxon>
        <taxon>Pterygota</taxon>
        <taxon>Neoptera</taxon>
        <taxon>Endopterygota</taxon>
        <taxon>Diptera</taxon>
        <taxon>Nematocera</taxon>
        <taxon>Chironomoidea</taxon>
        <taxon>Chironomidae</taxon>
        <taxon>Clunio</taxon>
    </lineage>
</organism>
<keyword evidence="2" id="KW-1185">Reference proteome</keyword>
<evidence type="ECO:0000313" key="1">
    <source>
        <dbReference type="EMBL" id="CRK87201.1"/>
    </source>
</evidence>
<accession>A0A1J1HLU6</accession>
<dbReference type="Proteomes" id="UP000183832">
    <property type="component" value="Unassembled WGS sequence"/>
</dbReference>
<evidence type="ECO:0000313" key="2">
    <source>
        <dbReference type="Proteomes" id="UP000183832"/>
    </source>
</evidence>
<gene>
    <name evidence="1" type="ORF">CLUMA_CG001005</name>
</gene>
<dbReference type="EMBL" id="CVRI01000004">
    <property type="protein sequence ID" value="CRK87201.1"/>
    <property type="molecule type" value="Genomic_DNA"/>
</dbReference>